<feature type="transmembrane region" description="Helical" evidence="7">
    <location>
        <begin position="110"/>
        <end position="131"/>
    </location>
</feature>
<keyword evidence="5 7" id="KW-1133">Transmembrane helix</keyword>
<feature type="transmembrane region" description="Helical" evidence="7">
    <location>
        <begin position="143"/>
        <end position="160"/>
    </location>
</feature>
<dbReference type="PANTHER" id="PTHR43663">
    <property type="entry name" value="CHROMATE TRANSPORT PROTEIN-RELATED"/>
    <property type="match status" value="1"/>
</dbReference>
<evidence type="ECO:0000256" key="5">
    <source>
        <dbReference type="ARBA" id="ARBA00022989"/>
    </source>
</evidence>
<comment type="subcellular location">
    <subcellularLocation>
        <location evidence="1">Cell membrane</location>
        <topology evidence="1">Multi-pass membrane protein</topology>
    </subcellularLocation>
</comment>
<evidence type="ECO:0000313" key="9">
    <source>
        <dbReference type="Proteomes" id="UP001597285"/>
    </source>
</evidence>
<dbReference type="Proteomes" id="UP001597285">
    <property type="component" value="Unassembled WGS sequence"/>
</dbReference>
<reference evidence="9" key="1">
    <citation type="journal article" date="2019" name="Int. J. Syst. Evol. Microbiol.">
        <title>The Global Catalogue of Microorganisms (GCM) 10K type strain sequencing project: providing services to taxonomists for standard genome sequencing and annotation.</title>
        <authorList>
            <consortium name="The Broad Institute Genomics Platform"/>
            <consortium name="The Broad Institute Genome Sequencing Center for Infectious Disease"/>
            <person name="Wu L."/>
            <person name="Ma J."/>
        </authorList>
    </citation>
    <scope>NUCLEOTIDE SEQUENCE [LARGE SCALE GENOMIC DNA]</scope>
    <source>
        <strain evidence="9">KCTC 42143</strain>
    </source>
</reference>
<dbReference type="InterPro" id="IPR052518">
    <property type="entry name" value="CHR_Transporter"/>
</dbReference>
<feature type="transmembrane region" description="Helical" evidence="7">
    <location>
        <begin position="6"/>
        <end position="30"/>
    </location>
</feature>
<sequence length="191" mass="21049">MKKDKQFYWTLFLSTFTLSAFTFGGGYVIVPLMQKRFVKELKWIDEEEMLDLVAIGQSAPGPIAVNTSIIIGYRMAGIPGALLATFGTVLPPLIIITIISYFYIAFRDNPLINALLFGMQAGVAAVIVDVVINMSSAIIKAKYVLPIVVMILAFIATAIFDVNIILILFICGLIGAYTTYRVNLLAKKEEK</sequence>
<evidence type="ECO:0000313" key="8">
    <source>
        <dbReference type="EMBL" id="MFD1798706.1"/>
    </source>
</evidence>
<name>A0ABW4NLN5_9LACT</name>
<dbReference type="RefSeq" id="WP_058919116.1">
    <property type="nucleotide sequence ID" value="NZ_JBHSQC010000015.1"/>
</dbReference>
<evidence type="ECO:0000256" key="1">
    <source>
        <dbReference type="ARBA" id="ARBA00004651"/>
    </source>
</evidence>
<evidence type="ECO:0000256" key="3">
    <source>
        <dbReference type="ARBA" id="ARBA00022475"/>
    </source>
</evidence>
<keyword evidence="4 7" id="KW-0812">Transmembrane</keyword>
<organism evidence="8 9">
    <name type="scientific">Carnobacterium antarcticum</name>
    <dbReference type="NCBI Taxonomy" id="2126436"/>
    <lineage>
        <taxon>Bacteria</taxon>
        <taxon>Bacillati</taxon>
        <taxon>Bacillota</taxon>
        <taxon>Bacilli</taxon>
        <taxon>Lactobacillales</taxon>
        <taxon>Carnobacteriaceae</taxon>
        <taxon>Carnobacterium</taxon>
    </lineage>
</organism>
<proteinExistence type="inferred from homology"/>
<protein>
    <submittedName>
        <fullName evidence="8">Chromate transporter</fullName>
    </submittedName>
</protein>
<keyword evidence="6 7" id="KW-0472">Membrane</keyword>
<comment type="caution">
    <text evidence="8">The sequence shown here is derived from an EMBL/GenBank/DDBJ whole genome shotgun (WGS) entry which is preliminary data.</text>
</comment>
<evidence type="ECO:0000256" key="4">
    <source>
        <dbReference type="ARBA" id="ARBA00022692"/>
    </source>
</evidence>
<evidence type="ECO:0000256" key="7">
    <source>
        <dbReference type="SAM" id="Phobius"/>
    </source>
</evidence>
<evidence type="ECO:0000256" key="2">
    <source>
        <dbReference type="ARBA" id="ARBA00005262"/>
    </source>
</evidence>
<gene>
    <name evidence="8" type="ORF">ACFSBK_02380</name>
</gene>
<dbReference type="EMBL" id="JBHUFF010000008">
    <property type="protein sequence ID" value="MFD1798706.1"/>
    <property type="molecule type" value="Genomic_DNA"/>
</dbReference>
<accession>A0ABW4NLN5</accession>
<comment type="similarity">
    <text evidence="2">Belongs to the chromate ion transporter (CHR) (TC 2.A.51) family.</text>
</comment>
<dbReference type="PANTHER" id="PTHR43663:SF1">
    <property type="entry name" value="CHROMATE TRANSPORTER"/>
    <property type="match status" value="1"/>
</dbReference>
<dbReference type="InterPro" id="IPR003370">
    <property type="entry name" value="Chromate_transpt"/>
</dbReference>
<feature type="transmembrane region" description="Helical" evidence="7">
    <location>
        <begin position="81"/>
        <end position="104"/>
    </location>
</feature>
<keyword evidence="9" id="KW-1185">Reference proteome</keyword>
<dbReference type="Pfam" id="PF02417">
    <property type="entry name" value="Chromate_transp"/>
    <property type="match status" value="1"/>
</dbReference>
<evidence type="ECO:0000256" key="6">
    <source>
        <dbReference type="ARBA" id="ARBA00023136"/>
    </source>
</evidence>
<keyword evidence="3" id="KW-1003">Cell membrane</keyword>